<name>A0A6M3IGY3_9ZZZZ</name>
<reference evidence="1" key="1">
    <citation type="submission" date="2020-03" db="EMBL/GenBank/DDBJ databases">
        <title>The deep terrestrial virosphere.</title>
        <authorList>
            <person name="Holmfeldt K."/>
            <person name="Nilsson E."/>
            <person name="Simone D."/>
            <person name="Lopez-Fernandez M."/>
            <person name="Wu X."/>
            <person name="de Brujin I."/>
            <person name="Lundin D."/>
            <person name="Andersson A."/>
            <person name="Bertilsson S."/>
            <person name="Dopson M."/>
        </authorList>
    </citation>
    <scope>NUCLEOTIDE SEQUENCE</scope>
    <source>
        <strain evidence="1">MM415B01995</strain>
    </source>
</reference>
<organism evidence="1">
    <name type="scientific">viral metagenome</name>
    <dbReference type="NCBI Taxonomy" id="1070528"/>
    <lineage>
        <taxon>unclassified sequences</taxon>
        <taxon>metagenomes</taxon>
        <taxon>organismal metagenomes</taxon>
    </lineage>
</organism>
<dbReference type="AlphaFoldDB" id="A0A6M3IGY3"/>
<gene>
    <name evidence="1" type="ORF">MM415B01995_0008</name>
</gene>
<proteinExistence type="predicted"/>
<accession>A0A6M3IGY3</accession>
<protein>
    <submittedName>
        <fullName evidence="1">Uncharacterized protein</fullName>
    </submittedName>
</protein>
<sequence length="127" mass="14774">MQDPELKEKAEFNMAISYLNRMNVLFSACDQASINLDCHAWFHSLCAIFRELSTWMDAKQIKEFDDNIQTINPMVRKSNAKYLQTGMQEMADELYMDLHRFELALRQVANKAGLMMKITDDAMKALK</sequence>
<dbReference type="EMBL" id="MT141177">
    <property type="protein sequence ID" value="QJA55742.1"/>
    <property type="molecule type" value="Genomic_DNA"/>
</dbReference>
<evidence type="ECO:0000313" key="1">
    <source>
        <dbReference type="EMBL" id="QJA55742.1"/>
    </source>
</evidence>